<dbReference type="OrthoDB" id="1100019at2"/>
<comment type="caution">
    <text evidence="9">The sequence shown here is derived from an EMBL/GenBank/DDBJ whole genome shotgun (WGS) entry which is preliminary data.</text>
</comment>
<dbReference type="PANTHER" id="PTHR11070">
    <property type="entry name" value="UVRD / RECB / PCRA DNA HELICASE FAMILY MEMBER"/>
    <property type="match status" value="1"/>
</dbReference>
<keyword evidence="2 7" id="KW-0378">Hydrolase</keyword>
<dbReference type="InterPro" id="IPR027417">
    <property type="entry name" value="P-loop_NTPase"/>
</dbReference>
<evidence type="ECO:0000256" key="2">
    <source>
        <dbReference type="ARBA" id="ARBA00022801"/>
    </source>
</evidence>
<dbReference type="GO" id="GO:0005524">
    <property type="term" value="F:ATP binding"/>
    <property type="evidence" value="ECO:0007669"/>
    <property type="project" value="UniProtKB-UniRule"/>
</dbReference>
<keyword evidence="5" id="KW-0238">DNA-binding</keyword>
<feature type="binding site" evidence="7">
    <location>
        <begin position="47"/>
        <end position="54"/>
    </location>
    <ligand>
        <name>ATP</name>
        <dbReference type="ChEBI" id="CHEBI:30616"/>
    </ligand>
</feature>
<sequence length="617" mass="70711">MEENKKKKILYKISRILKCKLETLSNLSDEQVFYINFYCLRSSFLDACPGSGKTEVLSLKCCLEVLKWRKNSSGIALLTFTKSAASELTSRIGKFNTTISYPHFVGTFDSWLHAYILQPYCHDLVGYGGKNGDKSIRIIEDDKNAYFLANYSSIISYKGKTLGIRVTQYHFTSDWKEVYSYDEKFDVIVKSVSEKDFNQLKEQKLKFIKDGFATYTDAECLCENILTRFSFVKRLLAKRFPVIYIDECQDLSEFQLRIIEGLQDEGVLIHCVGDPNQAIYKFRKVDPSKFLNFVSQSGLQILKLSNNYRSNQAIVSICRELINSRKEIVACRSMPSHPATILWEYTENDFGDLPKRFSEFLTANDLDVNKSAILARGKNTLSYFNGYSENYNLNNAELLLQGLVLWTNPSRRTEDLDSALQLIGRALCNLGFGGLGNRRNQFCPDGIRRIIWRNQIAILANQLKKHCPLVDGEQPLKWSQWIKLLKIAVREYWSKFKYSTTTYEEIKLKLRVPNNCGEVLVTTTSSRRRHKNSSLRATTIHSVKGETLDAVLLVSHRNKSSKGGHHSDWIEGGSRDEEHVRFAYVACSRPKHLLVLATPKLRQVELANLIKLGFQTV</sequence>
<keyword evidence="10" id="KW-1185">Reference proteome</keyword>
<feature type="domain" description="UvrD-like helicase ATP-binding" evidence="8">
    <location>
        <begin position="26"/>
        <end position="311"/>
    </location>
</feature>
<name>A0A419S568_9SPHI</name>
<dbReference type="PANTHER" id="PTHR11070:SF2">
    <property type="entry name" value="ATP-DEPENDENT DNA HELICASE SRS2"/>
    <property type="match status" value="1"/>
</dbReference>
<evidence type="ECO:0000259" key="8">
    <source>
        <dbReference type="PROSITE" id="PS51198"/>
    </source>
</evidence>
<dbReference type="GO" id="GO:0016787">
    <property type="term" value="F:hydrolase activity"/>
    <property type="evidence" value="ECO:0007669"/>
    <property type="project" value="UniProtKB-UniRule"/>
</dbReference>
<proteinExistence type="predicted"/>
<keyword evidence="1 7" id="KW-0547">Nucleotide-binding</keyword>
<protein>
    <recommendedName>
        <fullName evidence="6">DNA 3'-5' helicase II</fullName>
    </recommendedName>
</protein>
<dbReference type="RefSeq" id="WP_120182153.1">
    <property type="nucleotide sequence ID" value="NZ_MBTA01000025.1"/>
</dbReference>
<evidence type="ECO:0000256" key="5">
    <source>
        <dbReference type="ARBA" id="ARBA00023125"/>
    </source>
</evidence>
<dbReference type="InterPro" id="IPR014016">
    <property type="entry name" value="UvrD-like_ATP-bd"/>
</dbReference>
<keyword evidence="3 7" id="KW-0347">Helicase</keyword>
<evidence type="ECO:0000256" key="6">
    <source>
        <dbReference type="ARBA" id="ARBA00034923"/>
    </source>
</evidence>
<dbReference type="SUPFAM" id="SSF52540">
    <property type="entry name" value="P-loop containing nucleoside triphosphate hydrolases"/>
    <property type="match status" value="1"/>
</dbReference>
<keyword evidence="4 7" id="KW-0067">ATP-binding</keyword>
<evidence type="ECO:0000313" key="10">
    <source>
        <dbReference type="Proteomes" id="UP000283433"/>
    </source>
</evidence>
<reference evidence="9 10" key="1">
    <citation type="submission" date="2016-07" db="EMBL/GenBank/DDBJ databases">
        <title>Genome of Pelobium manganitolerans.</title>
        <authorList>
            <person name="Wu S."/>
            <person name="Wang G."/>
        </authorList>
    </citation>
    <scope>NUCLEOTIDE SEQUENCE [LARGE SCALE GENOMIC DNA]</scope>
    <source>
        <strain evidence="9 10">YS-25</strain>
    </source>
</reference>
<dbReference type="InterPro" id="IPR000212">
    <property type="entry name" value="DNA_helicase_UvrD/REP"/>
</dbReference>
<dbReference type="Pfam" id="PF00580">
    <property type="entry name" value="UvrD-helicase"/>
    <property type="match status" value="1"/>
</dbReference>
<evidence type="ECO:0000256" key="7">
    <source>
        <dbReference type="PROSITE-ProRule" id="PRU00560"/>
    </source>
</evidence>
<dbReference type="AlphaFoldDB" id="A0A419S568"/>
<dbReference type="PROSITE" id="PS51198">
    <property type="entry name" value="UVRD_HELICASE_ATP_BIND"/>
    <property type="match status" value="1"/>
</dbReference>
<dbReference type="Proteomes" id="UP000283433">
    <property type="component" value="Unassembled WGS sequence"/>
</dbReference>
<dbReference type="GO" id="GO:0000725">
    <property type="term" value="P:recombinational repair"/>
    <property type="evidence" value="ECO:0007669"/>
    <property type="project" value="TreeGrafter"/>
</dbReference>
<dbReference type="Gene3D" id="3.40.50.300">
    <property type="entry name" value="P-loop containing nucleotide triphosphate hydrolases"/>
    <property type="match status" value="2"/>
</dbReference>
<evidence type="ECO:0000256" key="4">
    <source>
        <dbReference type="ARBA" id="ARBA00022840"/>
    </source>
</evidence>
<dbReference type="GO" id="GO:0003677">
    <property type="term" value="F:DNA binding"/>
    <property type="evidence" value="ECO:0007669"/>
    <property type="project" value="UniProtKB-KW"/>
</dbReference>
<gene>
    <name evidence="9" type="ORF">BCY91_06815</name>
</gene>
<accession>A0A419S568</accession>
<dbReference type="EMBL" id="MBTA01000025">
    <property type="protein sequence ID" value="RKD15217.1"/>
    <property type="molecule type" value="Genomic_DNA"/>
</dbReference>
<dbReference type="Gene3D" id="1.10.10.160">
    <property type="match status" value="1"/>
</dbReference>
<organism evidence="9 10">
    <name type="scientific">Pelobium manganitolerans</name>
    <dbReference type="NCBI Taxonomy" id="1842495"/>
    <lineage>
        <taxon>Bacteria</taxon>
        <taxon>Pseudomonadati</taxon>
        <taxon>Bacteroidota</taxon>
        <taxon>Sphingobacteriia</taxon>
        <taxon>Sphingobacteriales</taxon>
        <taxon>Sphingobacteriaceae</taxon>
        <taxon>Pelobium</taxon>
    </lineage>
</organism>
<dbReference type="GO" id="GO:0043138">
    <property type="term" value="F:3'-5' DNA helicase activity"/>
    <property type="evidence" value="ECO:0007669"/>
    <property type="project" value="TreeGrafter"/>
</dbReference>
<evidence type="ECO:0000256" key="3">
    <source>
        <dbReference type="ARBA" id="ARBA00022806"/>
    </source>
</evidence>
<evidence type="ECO:0000313" key="9">
    <source>
        <dbReference type="EMBL" id="RKD15217.1"/>
    </source>
</evidence>
<dbReference type="InterPro" id="IPR013986">
    <property type="entry name" value="DExx_box_DNA_helicase_dom_sf"/>
</dbReference>
<evidence type="ECO:0000256" key="1">
    <source>
        <dbReference type="ARBA" id="ARBA00022741"/>
    </source>
</evidence>